<comment type="pathway">
    <text evidence="2 10">Protein modification; protein glycosylation.</text>
</comment>
<gene>
    <name evidence="14" type="ORF">Athai_04370</name>
</gene>
<evidence type="ECO:0000259" key="12">
    <source>
        <dbReference type="Pfam" id="PF02366"/>
    </source>
</evidence>
<dbReference type="Proteomes" id="UP000611640">
    <property type="component" value="Chromosome"/>
</dbReference>
<comment type="subcellular location">
    <subcellularLocation>
        <location evidence="10">Cell membrane</location>
    </subcellularLocation>
    <subcellularLocation>
        <location evidence="1">Endomembrane system</location>
        <topology evidence="1">Multi-pass membrane protein</topology>
    </subcellularLocation>
</comment>
<evidence type="ECO:0000256" key="9">
    <source>
        <dbReference type="ARBA" id="ARBA00093617"/>
    </source>
</evidence>
<dbReference type="Pfam" id="PF02366">
    <property type="entry name" value="PMT"/>
    <property type="match status" value="1"/>
</dbReference>
<feature type="transmembrane region" description="Helical" evidence="10">
    <location>
        <begin position="121"/>
        <end position="142"/>
    </location>
</feature>
<comment type="function">
    <text evidence="10">Protein O-mannosyltransferase that catalyzes the transfer of a single mannose residue from a polyprenol phospho-mannosyl lipidic donor to the hydroxyl group of selected serine and threonine residues in acceptor proteins.</text>
</comment>
<keyword evidence="6 10" id="KW-0812">Transmembrane</keyword>
<evidence type="ECO:0000313" key="14">
    <source>
        <dbReference type="EMBL" id="BCJ32934.1"/>
    </source>
</evidence>
<feature type="transmembrane region" description="Helical" evidence="10">
    <location>
        <begin position="386"/>
        <end position="403"/>
    </location>
</feature>
<keyword evidence="4 10" id="KW-0328">Glycosyltransferase</keyword>
<evidence type="ECO:0000256" key="10">
    <source>
        <dbReference type="RuleBase" id="RU367007"/>
    </source>
</evidence>
<feature type="domain" description="ArnT-like N-terminal" evidence="12">
    <location>
        <begin position="56"/>
        <end position="204"/>
    </location>
</feature>
<dbReference type="InterPro" id="IPR032421">
    <property type="entry name" value="PMT_4TMC"/>
</dbReference>
<proteinExistence type="inferred from homology"/>
<evidence type="ECO:0000256" key="6">
    <source>
        <dbReference type="ARBA" id="ARBA00022692"/>
    </source>
</evidence>
<dbReference type="KEGG" id="atl:Athai_04370"/>
<feature type="transmembrane region" description="Helical" evidence="10">
    <location>
        <begin position="41"/>
        <end position="60"/>
    </location>
</feature>
<keyword evidence="15" id="KW-1185">Reference proteome</keyword>
<evidence type="ECO:0000256" key="3">
    <source>
        <dbReference type="ARBA" id="ARBA00007222"/>
    </source>
</evidence>
<keyword evidence="8 10" id="KW-0472">Membrane</keyword>
<evidence type="ECO:0000256" key="4">
    <source>
        <dbReference type="ARBA" id="ARBA00022676"/>
    </source>
</evidence>
<keyword evidence="7 10" id="KW-1133">Transmembrane helix</keyword>
<feature type="transmembrane region" description="Helical" evidence="10">
    <location>
        <begin position="173"/>
        <end position="191"/>
    </location>
</feature>
<dbReference type="Pfam" id="PF16192">
    <property type="entry name" value="PMT_4TMC"/>
    <property type="match status" value="1"/>
</dbReference>
<evidence type="ECO:0000313" key="15">
    <source>
        <dbReference type="Proteomes" id="UP000611640"/>
    </source>
</evidence>
<comment type="similarity">
    <text evidence="3 10">Belongs to the glycosyltransferase 39 family.</text>
</comment>
<dbReference type="EMBL" id="AP023355">
    <property type="protein sequence ID" value="BCJ32934.1"/>
    <property type="molecule type" value="Genomic_DNA"/>
</dbReference>
<dbReference type="GO" id="GO:0004169">
    <property type="term" value="F:dolichyl-phosphate-mannose-protein mannosyltransferase activity"/>
    <property type="evidence" value="ECO:0007669"/>
    <property type="project" value="UniProtKB-UniRule"/>
</dbReference>
<feature type="transmembrane region" description="Helical" evidence="10">
    <location>
        <begin position="439"/>
        <end position="460"/>
    </location>
</feature>
<feature type="transmembrane region" description="Helical" evidence="10">
    <location>
        <begin position="242"/>
        <end position="257"/>
    </location>
</feature>
<evidence type="ECO:0000256" key="5">
    <source>
        <dbReference type="ARBA" id="ARBA00022679"/>
    </source>
</evidence>
<feature type="domain" description="Protein O-mannosyl-transferase C-terminal four TM" evidence="13">
    <location>
        <begin position="324"/>
        <end position="511"/>
    </location>
</feature>
<evidence type="ECO:0000256" key="8">
    <source>
        <dbReference type="ARBA" id="ARBA00023136"/>
    </source>
</evidence>
<feature type="transmembrane region" description="Helical" evidence="10">
    <location>
        <begin position="149"/>
        <end position="167"/>
    </location>
</feature>
<dbReference type="GO" id="GO:0005886">
    <property type="term" value="C:plasma membrane"/>
    <property type="evidence" value="ECO:0007669"/>
    <property type="project" value="UniProtKB-SubCell"/>
</dbReference>
<feature type="region of interest" description="Disordered" evidence="11">
    <location>
        <begin position="1"/>
        <end position="27"/>
    </location>
</feature>
<evidence type="ECO:0000256" key="1">
    <source>
        <dbReference type="ARBA" id="ARBA00004127"/>
    </source>
</evidence>
<dbReference type="EC" id="2.4.1.-" evidence="10"/>
<name>A0A7R7DJQ1_9ACTN</name>
<evidence type="ECO:0000256" key="2">
    <source>
        <dbReference type="ARBA" id="ARBA00004922"/>
    </source>
</evidence>
<evidence type="ECO:0000256" key="7">
    <source>
        <dbReference type="ARBA" id="ARBA00022989"/>
    </source>
</evidence>
<dbReference type="RefSeq" id="WP_239156662.1">
    <property type="nucleotide sequence ID" value="NZ_AP023355.1"/>
</dbReference>
<feature type="transmembrane region" description="Helical" evidence="10">
    <location>
        <begin position="410"/>
        <end position="427"/>
    </location>
</feature>
<reference evidence="14 15" key="1">
    <citation type="submission" date="2020-08" db="EMBL/GenBank/DDBJ databases">
        <title>Whole genome shotgun sequence of Actinocatenispora thailandica NBRC 105041.</title>
        <authorList>
            <person name="Komaki H."/>
            <person name="Tamura T."/>
        </authorList>
    </citation>
    <scope>NUCLEOTIDE SEQUENCE [LARGE SCALE GENOMIC DNA]</scope>
    <source>
        <strain evidence="14 15">NBRC 105041</strain>
    </source>
</reference>
<keyword evidence="10" id="KW-1003">Cell membrane</keyword>
<dbReference type="UniPathway" id="UPA00378"/>
<feature type="transmembrane region" description="Helical" evidence="10">
    <location>
        <begin position="278"/>
        <end position="299"/>
    </location>
</feature>
<dbReference type="PANTHER" id="PTHR10050:SF46">
    <property type="entry name" value="PROTEIN O-MANNOSYL-TRANSFERASE 2"/>
    <property type="match status" value="1"/>
</dbReference>
<feature type="transmembrane region" description="Helical" evidence="10">
    <location>
        <begin position="472"/>
        <end position="494"/>
    </location>
</feature>
<keyword evidence="5 10" id="KW-0808">Transferase</keyword>
<evidence type="ECO:0000256" key="11">
    <source>
        <dbReference type="SAM" id="MobiDB-lite"/>
    </source>
</evidence>
<dbReference type="AlphaFoldDB" id="A0A7R7DJQ1"/>
<evidence type="ECO:0000259" key="13">
    <source>
        <dbReference type="Pfam" id="PF16192"/>
    </source>
</evidence>
<dbReference type="InterPro" id="IPR003342">
    <property type="entry name" value="ArnT-like_N"/>
</dbReference>
<sequence length="515" mass="57766">MPATELTVESGPDQAATADGPGGVGADVRRRLHPPMPSDRLVSWLVTAGIAAIAATLRLIGLGFPKTKIFDEIYYATDAHHLVQHGVEWDDKTNSGSFIAHPPLGKWIIGLGEQIFGYNAIGWRITSVVAGVIAVVLVIRLGRRMFRSTLLGAVAGLLMTLDGMAFVSSRVALLDIFLMLFVLAGFVCAVLDREQSRRRWLAFLDAGGDAEHGRPRHGIPWWRLSGAALLGCGMAVKWSALWYILLFVALIYVWEAHTRRTAGARHPWRDALLDEFGWLLASLAIFTVVYVASWAGWFANDHSWDRHWLRDHGHAEPPLIGPLYNLFQYHRDILAFHTGLSTKHDYQSWPMQWLTLGRPVAYYYSPDGLCTASQCSAEILLLGTPVLWWAFIPTLVAVAWWSIAKRDWRGWFLLLTSAAGILPWVYYELSDHRTMFYFYALPSEPFLVLAVTMALGMIIGGPRARPERRLGGTLVAGGFVALVALCFLYFYPIYVGETITYSQWYARMWLGNKWI</sequence>
<protein>
    <recommendedName>
        <fullName evidence="9 10">Polyprenol-phosphate-mannose--protein mannosyltransferase</fullName>
        <ecNumber evidence="10">2.4.1.-</ecNumber>
    </recommendedName>
</protein>
<dbReference type="PANTHER" id="PTHR10050">
    <property type="entry name" value="DOLICHYL-PHOSPHATE-MANNOSE--PROTEIN MANNOSYLTRANSFERASE"/>
    <property type="match status" value="1"/>
</dbReference>
<dbReference type="GO" id="GO:0012505">
    <property type="term" value="C:endomembrane system"/>
    <property type="evidence" value="ECO:0007669"/>
    <property type="project" value="UniProtKB-SubCell"/>
</dbReference>
<accession>A0A7R7DJQ1</accession>
<dbReference type="InterPro" id="IPR027005">
    <property type="entry name" value="PMT-like"/>
</dbReference>
<organism evidence="14 15">
    <name type="scientific">Actinocatenispora thailandica</name>
    <dbReference type="NCBI Taxonomy" id="227318"/>
    <lineage>
        <taxon>Bacteria</taxon>
        <taxon>Bacillati</taxon>
        <taxon>Actinomycetota</taxon>
        <taxon>Actinomycetes</taxon>
        <taxon>Micromonosporales</taxon>
        <taxon>Micromonosporaceae</taxon>
        <taxon>Actinocatenispora</taxon>
    </lineage>
</organism>